<evidence type="ECO:0000313" key="1">
    <source>
        <dbReference type="EMBL" id="SPR95925.1"/>
    </source>
</evidence>
<evidence type="ECO:0000313" key="2">
    <source>
        <dbReference type="Proteomes" id="UP000256805"/>
    </source>
</evidence>
<organism evidence="1 2">
    <name type="scientific">Cupriavidus taiwanensis</name>
    <dbReference type="NCBI Taxonomy" id="164546"/>
    <lineage>
        <taxon>Bacteria</taxon>
        <taxon>Pseudomonadati</taxon>
        <taxon>Pseudomonadota</taxon>
        <taxon>Betaproteobacteria</taxon>
        <taxon>Burkholderiales</taxon>
        <taxon>Burkholderiaceae</taxon>
        <taxon>Cupriavidus</taxon>
    </lineage>
</organism>
<proteinExistence type="predicted"/>
<dbReference type="RefSeq" id="WP_147311453.1">
    <property type="nucleotide sequence ID" value="NZ_LS483233.1"/>
</dbReference>
<name>A0A375ITK7_9BURK</name>
<sequence>MLKIGHVSLSLSGRAPKNASTSNQTLLLYLLLGAVTIQANEKKCQQNTNFSKLPPSARVHAPAAELLAFIKDAGHSGKIDAFIKRTATRNRRWYKEMLSEFCNYFTFTAANNHIAAFVSLYRITEYYAYAVPMLIACVGRDLYGTYDQLRSYFVGGDQQKGELGLFKKFLEKSPVFKEILDYEYDVFITSNLAMRQSHYRLAIRLCPNPISADETLHSFKVRFQDVLSFLIRARNRYMHFAIGQRSDNVHTDEILAPNEFFGCLNPIFVSFLAYILLETIGIDGQ</sequence>
<dbReference type="AlphaFoldDB" id="A0A375ITK7"/>
<gene>
    <name evidence="1" type="ORF">CBM2634_A10128</name>
</gene>
<reference evidence="1 2" key="1">
    <citation type="submission" date="2018-01" db="EMBL/GenBank/DDBJ databases">
        <authorList>
            <person name="Gaut B.S."/>
            <person name="Morton B.R."/>
            <person name="Clegg M.T."/>
            <person name="Duvall M.R."/>
        </authorList>
    </citation>
    <scope>NUCLEOTIDE SEQUENCE [LARGE SCALE GENOMIC DNA]</scope>
    <source>
        <strain evidence="1">Cupriavidus taiwanensis cmp 52</strain>
    </source>
</reference>
<dbReference type="EMBL" id="OVTA01000001">
    <property type="protein sequence ID" value="SPR95925.1"/>
    <property type="molecule type" value="Genomic_DNA"/>
</dbReference>
<protein>
    <submittedName>
        <fullName evidence="1">Uncharacterized protein</fullName>
    </submittedName>
</protein>
<accession>A0A375ITK7</accession>
<dbReference type="Proteomes" id="UP000256805">
    <property type="component" value="Unassembled WGS sequence"/>
</dbReference>